<dbReference type="AlphaFoldDB" id="A0A7K5DS91"/>
<dbReference type="Proteomes" id="UP000525089">
    <property type="component" value="Unassembled WGS sequence"/>
</dbReference>
<dbReference type="EMBL" id="VYXB01010949">
    <property type="protein sequence ID" value="NWS23297.1"/>
    <property type="molecule type" value="Genomic_DNA"/>
</dbReference>
<name>A0A7K5DS91_9TYRA</name>
<organism evidence="1 2">
    <name type="scientific">Pachyramphus minor</name>
    <dbReference type="NCBI Taxonomy" id="369605"/>
    <lineage>
        <taxon>Eukaryota</taxon>
        <taxon>Metazoa</taxon>
        <taxon>Chordata</taxon>
        <taxon>Craniata</taxon>
        <taxon>Vertebrata</taxon>
        <taxon>Euteleostomi</taxon>
        <taxon>Archelosauria</taxon>
        <taxon>Archosauria</taxon>
        <taxon>Dinosauria</taxon>
        <taxon>Saurischia</taxon>
        <taxon>Theropoda</taxon>
        <taxon>Coelurosauria</taxon>
        <taxon>Aves</taxon>
        <taxon>Neognathae</taxon>
        <taxon>Neoaves</taxon>
        <taxon>Telluraves</taxon>
        <taxon>Australaves</taxon>
        <taxon>Passeriformes</taxon>
        <taxon>Tyrannidae</taxon>
        <taxon>Pachyramphus</taxon>
    </lineage>
</organism>
<protein>
    <submittedName>
        <fullName evidence="1">ENV2 protein</fullName>
    </submittedName>
</protein>
<evidence type="ECO:0000313" key="1">
    <source>
        <dbReference type="EMBL" id="NWS23297.1"/>
    </source>
</evidence>
<dbReference type="Pfam" id="PF00429">
    <property type="entry name" value="TLV_coat"/>
    <property type="match status" value="1"/>
</dbReference>
<comment type="caution">
    <text evidence="1">The sequence shown here is derived from an EMBL/GenBank/DDBJ whole genome shotgun (WGS) entry which is preliminary data.</text>
</comment>
<sequence length="83" mass="9287">ISTGTDPLLKLIQAAYSTLNHTNRNLTDSCWLCYDIKPPFYEGVALNISFKVSHQDNPPNCKWEEKKIGITFQQVKGKGVCTG</sequence>
<gene>
    <name evidence="1" type="primary">Fv4_3</name>
    <name evidence="1" type="ORF">PACMIN_R14990</name>
</gene>
<dbReference type="InterPro" id="IPR018154">
    <property type="entry name" value="TLV/ENV_coat_polyprotein"/>
</dbReference>
<accession>A0A7K5DS91</accession>
<reference evidence="1 2" key="1">
    <citation type="submission" date="2019-09" db="EMBL/GenBank/DDBJ databases">
        <title>Bird 10,000 Genomes (B10K) Project - Family phase.</title>
        <authorList>
            <person name="Zhang G."/>
        </authorList>
    </citation>
    <scope>NUCLEOTIDE SEQUENCE [LARGE SCALE GENOMIC DNA]</scope>
    <source>
        <strain evidence="1">B10K-DU-001-72</strain>
        <tissue evidence="1">Muscle</tissue>
    </source>
</reference>
<proteinExistence type="predicted"/>
<feature type="non-terminal residue" evidence="1">
    <location>
        <position position="1"/>
    </location>
</feature>
<evidence type="ECO:0000313" key="2">
    <source>
        <dbReference type="Proteomes" id="UP000525089"/>
    </source>
</evidence>
<keyword evidence="2" id="KW-1185">Reference proteome</keyword>
<feature type="non-terminal residue" evidence="1">
    <location>
        <position position="83"/>
    </location>
</feature>